<evidence type="ECO:0000256" key="2">
    <source>
        <dbReference type="SAM" id="SignalP"/>
    </source>
</evidence>
<dbReference type="PROSITE" id="PS51257">
    <property type="entry name" value="PROKAR_LIPOPROTEIN"/>
    <property type="match status" value="1"/>
</dbReference>
<evidence type="ECO:0000313" key="4">
    <source>
        <dbReference type="Proteomes" id="UP000290407"/>
    </source>
</evidence>
<evidence type="ECO:0000256" key="1">
    <source>
        <dbReference type="SAM" id="MobiDB-lite"/>
    </source>
</evidence>
<gene>
    <name evidence="3" type="ORF">EQG79_15010</name>
</gene>
<evidence type="ECO:0008006" key="5">
    <source>
        <dbReference type="Google" id="ProtNLM"/>
    </source>
</evidence>
<feature type="region of interest" description="Disordered" evidence="1">
    <location>
        <begin position="24"/>
        <end position="44"/>
    </location>
</feature>
<keyword evidence="2" id="KW-0732">Signal</keyword>
<organism evidence="3 4">
    <name type="scientific">Spirosoma sordidisoli</name>
    <dbReference type="NCBI Taxonomy" id="2502893"/>
    <lineage>
        <taxon>Bacteria</taxon>
        <taxon>Pseudomonadati</taxon>
        <taxon>Bacteroidota</taxon>
        <taxon>Cytophagia</taxon>
        <taxon>Cytophagales</taxon>
        <taxon>Cytophagaceae</taxon>
        <taxon>Spirosoma</taxon>
    </lineage>
</organism>
<proteinExistence type="predicted"/>
<dbReference type="Proteomes" id="UP000290407">
    <property type="component" value="Unassembled WGS sequence"/>
</dbReference>
<protein>
    <recommendedName>
        <fullName evidence="5">Lipoprotein</fullName>
    </recommendedName>
</protein>
<dbReference type="EMBL" id="SBLB01000004">
    <property type="protein sequence ID" value="RYC68734.1"/>
    <property type="molecule type" value="Genomic_DNA"/>
</dbReference>
<comment type="caution">
    <text evidence="3">The sequence shown here is derived from an EMBL/GenBank/DDBJ whole genome shotgun (WGS) entry which is preliminary data.</text>
</comment>
<dbReference type="AlphaFoldDB" id="A0A4Q2UHS1"/>
<sequence length="197" mass="21315">MIRFILHIGIATLFATLQACNNGQKTTSQPADSATAGQTQPNPAVDYAAEPITGRLASLGLTRDSHWRGISLGDDFSSVKTTEKGEAFENDARHVGYTVEFPSLESMDVLYYQQNGKVSTITVDLFLNNRVSVDGYSKELTTYFTARYGAARLSNGSTNWNGPTGEQVSLRDVSKGKDFGLKITIAPAGQTPVSARR</sequence>
<reference evidence="3 4" key="1">
    <citation type="submission" date="2019-01" db="EMBL/GenBank/DDBJ databases">
        <title>Spirosoma flava sp. nov., a propanil-degrading bacterium isolated from herbicide-contaminated soil.</title>
        <authorList>
            <person name="Zhang L."/>
            <person name="Jiang J.-D."/>
        </authorList>
    </citation>
    <scope>NUCLEOTIDE SEQUENCE [LARGE SCALE GENOMIC DNA]</scope>
    <source>
        <strain evidence="3 4">TY50</strain>
    </source>
</reference>
<evidence type="ECO:0000313" key="3">
    <source>
        <dbReference type="EMBL" id="RYC68734.1"/>
    </source>
</evidence>
<feature type="chain" id="PRO_5020977039" description="Lipoprotein" evidence="2">
    <location>
        <begin position="20"/>
        <end position="197"/>
    </location>
</feature>
<dbReference type="RefSeq" id="WP_077921616.1">
    <property type="nucleotide sequence ID" value="NZ_SBLB01000004.1"/>
</dbReference>
<name>A0A4Q2UHS1_9BACT</name>
<accession>A0A4Q2UHS1</accession>
<feature type="signal peptide" evidence="2">
    <location>
        <begin position="1"/>
        <end position="19"/>
    </location>
</feature>
<feature type="compositionally biased region" description="Polar residues" evidence="1">
    <location>
        <begin position="24"/>
        <end position="42"/>
    </location>
</feature>
<keyword evidence="4" id="KW-1185">Reference proteome</keyword>